<dbReference type="RefSeq" id="XP_010255803.1">
    <property type="nucleotide sequence ID" value="XM_010257501.2"/>
</dbReference>
<dbReference type="Proteomes" id="UP000189703">
    <property type="component" value="Unplaced"/>
</dbReference>
<dbReference type="Pfam" id="PF03909">
    <property type="entry name" value="BSD"/>
    <property type="match status" value="1"/>
</dbReference>
<dbReference type="Gene3D" id="1.10.3970.10">
    <property type="entry name" value="BSD domain"/>
    <property type="match status" value="1"/>
</dbReference>
<dbReference type="SMART" id="SM00751">
    <property type="entry name" value="BSD"/>
    <property type="match status" value="1"/>
</dbReference>
<feature type="compositionally biased region" description="Basic and acidic residues" evidence="1">
    <location>
        <begin position="374"/>
        <end position="400"/>
    </location>
</feature>
<feature type="compositionally biased region" description="Acidic residues" evidence="1">
    <location>
        <begin position="288"/>
        <end position="299"/>
    </location>
</feature>
<feature type="region of interest" description="Disordered" evidence="1">
    <location>
        <begin position="1"/>
        <end position="62"/>
    </location>
</feature>
<reference evidence="4" key="1">
    <citation type="submission" date="2025-08" db="UniProtKB">
        <authorList>
            <consortium name="RefSeq"/>
        </authorList>
    </citation>
    <scope>IDENTIFICATION</scope>
</reference>
<dbReference type="InterPro" id="IPR035925">
    <property type="entry name" value="BSD_dom_sf"/>
</dbReference>
<gene>
    <name evidence="4" type="primary">LOC104596381</name>
</gene>
<feature type="region of interest" description="Disordered" evidence="1">
    <location>
        <begin position="288"/>
        <end position="354"/>
    </location>
</feature>
<dbReference type="InterPro" id="IPR005607">
    <property type="entry name" value="BSD_dom"/>
</dbReference>
<dbReference type="eggNOG" id="KOG2690">
    <property type="taxonomic scope" value="Eukaryota"/>
</dbReference>
<dbReference type="InterPro" id="IPR051494">
    <property type="entry name" value="BSD_domain-containing"/>
</dbReference>
<evidence type="ECO:0000313" key="4">
    <source>
        <dbReference type="RefSeq" id="XP_010255803.1"/>
    </source>
</evidence>
<dbReference type="OrthoDB" id="73788at2759"/>
<evidence type="ECO:0000259" key="2">
    <source>
        <dbReference type="PROSITE" id="PS50858"/>
    </source>
</evidence>
<feature type="compositionally biased region" description="Low complexity" evidence="1">
    <location>
        <begin position="321"/>
        <end position="330"/>
    </location>
</feature>
<dbReference type="FunCoup" id="A0A1U7ZQU6">
    <property type="interactions" value="3347"/>
</dbReference>
<sequence length="469" mass="52033">MDFFKTVFSDDPEPEPSDNKNQSSVSGSPKREPEAEAEGDSDHEALLEEHDSNPNPNTDSSVGSGWSFGGFIKTFATKSESVLQTYRRDLEEFSSGLKKETEAIREATSRAVKELPASIEAGASAAQESFESVGQAIDVFGSTVWRGTAEIISHGKDSLLAAESESDSSDSQHLNNQALSSRRYGRFEAQVRAIQINLNTYSEEPDDLDDFNKWKSGFLIEEMAEEIEKLCSDNGVMEGIYAKLVPNVVDHETFWSRYFYRVYKLKQVEDARANLVRRVISGEEEEGLSWDVDDDDGEETSASNLKTGTTENKAPEKPVEESQVGSSEVVSEMEEKRTDREVGERSQIVESVSDNASSEIVLLEGKADMTRFHSDESVAKSDEKISEGKADHGESCKDSDFSVVSSQPLMPEEEDIGWDEIEDLGSNFEKKVTVGGSPNRTDILKRFSAADEEEDLSWDIEDDDEPIKP</sequence>
<dbReference type="InParanoid" id="A0A1U7ZQU6"/>
<dbReference type="GO" id="GO:0005737">
    <property type="term" value="C:cytoplasm"/>
    <property type="evidence" value="ECO:0000318"/>
    <property type="project" value="GO_Central"/>
</dbReference>
<evidence type="ECO:0000256" key="1">
    <source>
        <dbReference type="SAM" id="MobiDB-lite"/>
    </source>
</evidence>
<feature type="compositionally biased region" description="Basic and acidic residues" evidence="1">
    <location>
        <begin position="333"/>
        <end position="344"/>
    </location>
</feature>
<feature type="region of interest" description="Disordered" evidence="1">
    <location>
        <begin position="374"/>
        <end position="410"/>
    </location>
</feature>
<dbReference type="SUPFAM" id="SSF140383">
    <property type="entry name" value="BSD domain-like"/>
    <property type="match status" value="1"/>
</dbReference>
<feature type="domain" description="BSD" evidence="2">
    <location>
        <begin position="214"/>
        <end position="266"/>
    </location>
</feature>
<dbReference type="PROSITE" id="PS50858">
    <property type="entry name" value="BSD"/>
    <property type="match status" value="1"/>
</dbReference>
<proteinExistence type="predicted"/>
<feature type="compositionally biased region" description="Polar residues" evidence="1">
    <location>
        <begin position="300"/>
        <end position="312"/>
    </location>
</feature>
<name>A0A1U7ZQU6_NELNU</name>
<evidence type="ECO:0000313" key="3">
    <source>
        <dbReference type="Proteomes" id="UP000189703"/>
    </source>
</evidence>
<dbReference type="OMA" id="GAMESIY"/>
<dbReference type="GeneID" id="104596381"/>
<organism evidence="3 4">
    <name type="scientific">Nelumbo nucifera</name>
    <name type="common">Sacred lotus</name>
    <dbReference type="NCBI Taxonomy" id="4432"/>
    <lineage>
        <taxon>Eukaryota</taxon>
        <taxon>Viridiplantae</taxon>
        <taxon>Streptophyta</taxon>
        <taxon>Embryophyta</taxon>
        <taxon>Tracheophyta</taxon>
        <taxon>Spermatophyta</taxon>
        <taxon>Magnoliopsida</taxon>
        <taxon>Proteales</taxon>
        <taxon>Nelumbonaceae</taxon>
        <taxon>Nelumbo</taxon>
    </lineage>
</organism>
<dbReference type="KEGG" id="nnu:104596381"/>
<dbReference type="PANTHER" id="PTHR16019:SF5">
    <property type="entry name" value="BSD DOMAIN-CONTAINING PROTEIN 1"/>
    <property type="match status" value="1"/>
</dbReference>
<feature type="region of interest" description="Disordered" evidence="1">
    <location>
        <begin position="450"/>
        <end position="469"/>
    </location>
</feature>
<keyword evidence="3" id="KW-1185">Reference proteome</keyword>
<dbReference type="PANTHER" id="PTHR16019">
    <property type="entry name" value="SYNAPSE-ASSOCIATED PROTEIN"/>
    <property type="match status" value="1"/>
</dbReference>
<accession>A0A1U7ZQU6</accession>
<feature type="compositionally biased region" description="Basic and acidic residues" evidence="1">
    <location>
        <begin position="29"/>
        <end position="52"/>
    </location>
</feature>
<dbReference type="AlphaFoldDB" id="A0A1U7ZQU6"/>
<protein>
    <submittedName>
        <fullName evidence="4">LOW QUALITY PROTEIN: BSD domain-containing protein 1-like</fullName>
    </submittedName>
</protein>